<evidence type="ECO:0000313" key="9">
    <source>
        <dbReference type="EMBL" id="CAD7654065.1"/>
    </source>
</evidence>
<dbReference type="PANTHER" id="PTHR11774">
    <property type="entry name" value="GERANYLGERANYL TRANSFERASE TYPE BETA SUBUNIT"/>
    <property type="match status" value="1"/>
</dbReference>
<evidence type="ECO:0000256" key="5">
    <source>
        <dbReference type="ARBA" id="ARBA00022723"/>
    </source>
</evidence>
<evidence type="ECO:0000256" key="3">
    <source>
        <dbReference type="ARBA" id="ARBA00022602"/>
    </source>
</evidence>
<name>A0A7R9M5Q3_9ACAR</name>
<evidence type="ECO:0000256" key="2">
    <source>
        <dbReference type="ARBA" id="ARBA00010497"/>
    </source>
</evidence>
<proteinExistence type="inferred from homology"/>
<keyword evidence="6" id="KW-0677">Repeat</keyword>
<dbReference type="GO" id="GO:0004660">
    <property type="term" value="F:protein farnesyltransferase activity"/>
    <property type="evidence" value="ECO:0007669"/>
    <property type="project" value="TreeGrafter"/>
</dbReference>
<gene>
    <name evidence="9" type="ORF">ONB1V03_LOCUS10715</name>
</gene>
<dbReference type="OrthoDB" id="5777131at2759"/>
<sequence length="191" mass="21910">MDSSQMKTNYKELFESIKRCEDHDLNHVSYYPSVTTILSSTMSVQSVVALDKWKKLKTSQLGEKGFRDYQKNILSRGKLLHLNIKNFLQTKDESYPQLIPANKWLFNQRALQEYLLCCCQEASGGLIDKPGKNRDYYHTCYCLSGLSIAQNSLSSQLIVGPQENKVAPIHPLFNVRLDSVRFAKEYFTANT</sequence>
<dbReference type="AlphaFoldDB" id="A0A7R9M5Q3"/>
<evidence type="ECO:0000256" key="7">
    <source>
        <dbReference type="ARBA" id="ARBA00022833"/>
    </source>
</evidence>
<evidence type="ECO:0000256" key="6">
    <source>
        <dbReference type="ARBA" id="ARBA00022737"/>
    </source>
</evidence>
<comment type="cofactor">
    <cofactor evidence="1">
        <name>Zn(2+)</name>
        <dbReference type="ChEBI" id="CHEBI:29105"/>
    </cofactor>
</comment>
<reference evidence="9" key="1">
    <citation type="submission" date="2020-11" db="EMBL/GenBank/DDBJ databases">
        <authorList>
            <person name="Tran Van P."/>
        </authorList>
    </citation>
    <scope>NUCLEOTIDE SEQUENCE</scope>
</reference>
<evidence type="ECO:0000256" key="1">
    <source>
        <dbReference type="ARBA" id="ARBA00001947"/>
    </source>
</evidence>
<dbReference type="EMBL" id="CAJPVJ010007459">
    <property type="protein sequence ID" value="CAG2171252.1"/>
    <property type="molecule type" value="Genomic_DNA"/>
</dbReference>
<keyword evidence="4" id="KW-0808">Transferase</keyword>
<keyword evidence="10" id="KW-1185">Reference proteome</keyword>
<dbReference type="InterPro" id="IPR001330">
    <property type="entry name" value="Prenyltrans"/>
</dbReference>
<evidence type="ECO:0000256" key="4">
    <source>
        <dbReference type="ARBA" id="ARBA00022679"/>
    </source>
</evidence>
<dbReference type="InterPro" id="IPR008930">
    <property type="entry name" value="Terpenoid_cyclase/PrenylTrfase"/>
</dbReference>
<evidence type="ECO:0000313" key="10">
    <source>
        <dbReference type="Proteomes" id="UP000728032"/>
    </source>
</evidence>
<accession>A0A7R9M5Q3</accession>
<feature type="domain" description="Prenyltransferase alpha-alpha toroid" evidence="8">
    <location>
        <begin position="101"/>
        <end position="175"/>
    </location>
</feature>
<dbReference type="PANTHER" id="PTHR11774:SF6">
    <property type="entry name" value="PROTEIN FARNESYLTRANSFERASE SUBUNIT BETA"/>
    <property type="match status" value="1"/>
</dbReference>
<protein>
    <recommendedName>
        <fullName evidence="8">Prenyltransferase alpha-alpha toroid domain-containing protein</fullName>
    </recommendedName>
</protein>
<dbReference type="Gene3D" id="1.50.10.20">
    <property type="match status" value="1"/>
</dbReference>
<dbReference type="SUPFAM" id="SSF48239">
    <property type="entry name" value="Terpenoid cyclases/Protein prenyltransferases"/>
    <property type="match status" value="1"/>
</dbReference>
<dbReference type="EMBL" id="OC922284">
    <property type="protein sequence ID" value="CAD7654065.1"/>
    <property type="molecule type" value="Genomic_DNA"/>
</dbReference>
<dbReference type="Proteomes" id="UP000728032">
    <property type="component" value="Unassembled WGS sequence"/>
</dbReference>
<keyword evidence="5" id="KW-0479">Metal-binding</keyword>
<organism evidence="9">
    <name type="scientific">Oppiella nova</name>
    <dbReference type="NCBI Taxonomy" id="334625"/>
    <lineage>
        <taxon>Eukaryota</taxon>
        <taxon>Metazoa</taxon>
        <taxon>Ecdysozoa</taxon>
        <taxon>Arthropoda</taxon>
        <taxon>Chelicerata</taxon>
        <taxon>Arachnida</taxon>
        <taxon>Acari</taxon>
        <taxon>Acariformes</taxon>
        <taxon>Sarcoptiformes</taxon>
        <taxon>Oribatida</taxon>
        <taxon>Brachypylina</taxon>
        <taxon>Oppioidea</taxon>
        <taxon>Oppiidae</taxon>
        <taxon>Oppiella</taxon>
    </lineage>
</organism>
<comment type="similarity">
    <text evidence="2">Belongs to the protein prenyltransferase subunit beta family.</text>
</comment>
<keyword evidence="3" id="KW-0637">Prenyltransferase</keyword>
<keyword evidence="7" id="KW-0862">Zinc</keyword>
<dbReference type="Pfam" id="PF00432">
    <property type="entry name" value="Prenyltrans"/>
    <property type="match status" value="1"/>
</dbReference>
<dbReference type="GO" id="GO:0046872">
    <property type="term" value="F:metal ion binding"/>
    <property type="evidence" value="ECO:0007669"/>
    <property type="project" value="UniProtKB-KW"/>
</dbReference>
<evidence type="ECO:0000259" key="8">
    <source>
        <dbReference type="Pfam" id="PF00432"/>
    </source>
</evidence>
<dbReference type="InterPro" id="IPR045089">
    <property type="entry name" value="PGGT1B-like"/>
</dbReference>
<dbReference type="GO" id="GO:0005965">
    <property type="term" value="C:protein farnesyltransferase complex"/>
    <property type="evidence" value="ECO:0007669"/>
    <property type="project" value="TreeGrafter"/>
</dbReference>